<reference evidence="6 7" key="1">
    <citation type="submission" date="2014-06" db="EMBL/GenBank/DDBJ databases">
        <title>Evolutionary Origins and Diversification of the Mycorrhizal Mutualists.</title>
        <authorList>
            <consortium name="DOE Joint Genome Institute"/>
            <consortium name="Mycorrhizal Genomics Consortium"/>
            <person name="Kohler A."/>
            <person name="Kuo A."/>
            <person name="Nagy L.G."/>
            <person name="Floudas D."/>
            <person name="Copeland A."/>
            <person name="Barry K.W."/>
            <person name="Cichocki N."/>
            <person name="Veneault-Fourrey C."/>
            <person name="LaButti K."/>
            <person name="Lindquist E.A."/>
            <person name="Lipzen A."/>
            <person name="Lundell T."/>
            <person name="Morin E."/>
            <person name="Murat C."/>
            <person name="Riley R."/>
            <person name="Ohm R."/>
            <person name="Sun H."/>
            <person name="Tunlid A."/>
            <person name="Henrissat B."/>
            <person name="Grigoriev I.V."/>
            <person name="Hibbett D.S."/>
            <person name="Martin F."/>
        </authorList>
    </citation>
    <scope>NUCLEOTIDE SEQUENCE [LARGE SCALE GENOMIC DNA]</scope>
    <source>
        <strain evidence="6 7">FD-325 SS-3</strain>
    </source>
</reference>
<dbReference type="InterPro" id="IPR002893">
    <property type="entry name" value="Znf_MYND"/>
</dbReference>
<dbReference type="OrthoDB" id="432970at2759"/>
<accession>A0A0C9T6X1</accession>
<keyword evidence="7" id="KW-1185">Reference proteome</keyword>
<keyword evidence="2 4" id="KW-0863">Zinc-finger</keyword>
<dbReference type="PROSITE" id="PS50865">
    <property type="entry name" value="ZF_MYND_2"/>
    <property type="match status" value="1"/>
</dbReference>
<evidence type="ECO:0000256" key="4">
    <source>
        <dbReference type="PROSITE-ProRule" id="PRU00134"/>
    </source>
</evidence>
<evidence type="ECO:0000259" key="5">
    <source>
        <dbReference type="PROSITE" id="PS50865"/>
    </source>
</evidence>
<dbReference type="GO" id="GO:0008270">
    <property type="term" value="F:zinc ion binding"/>
    <property type="evidence" value="ECO:0007669"/>
    <property type="project" value="UniProtKB-KW"/>
</dbReference>
<keyword evidence="3" id="KW-0862">Zinc</keyword>
<dbReference type="AlphaFoldDB" id="A0A0C9T6X1"/>
<organism evidence="6 7">
    <name type="scientific">Plicaturopsis crispa FD-325 SS-3</name>
    <dbReference type="NCBI Taxonomy" id="944288"/>
    <lineage>
        <taxon>Eukaryota</taxon>
        <taxon>Fungi</taxon>
        <taxon>Dikarya</taxon>
        <taxon>Basidiomycota</taxon>
        <taxon>Agaricomycotina</taxon>
        <taxon>Agaricomycetes</taxon>
        <taxon>Agaricomycetidae</taxon>
        <taxon>Amylocorticiales</taxon>
        <taxon>Amylocorticiaceae</taxon>
        <taxon>Plicatura</taxon>
        <taxon>Plicaturopsis crispa</taxon>
    </lineage>
</organism>
<dbReference type="HOGENOM" id="CLU_096558_0_0_1"/>
<dbReference type="PROSITE" id="PS01360">
    <property type="entry name" value="ZF_MYND_1"/>
    <property type="match status" value="1"/>
</dbReference>
<gene>
    <name evidence="6" type="ORF">PLICRDRAFT_429944</name>
</gene>
<name>A0A0C9T6X1_PLICR</name>
<evidence type="ECO:0000256" key="3">
    <source>
        <dbReference type="ARBA" id="ARBA00022833"/>
    </source>
</evidence>
<dbReference type="EMBL" id="KN832573">
    <property type="protein sequence ID" value="KII83873.1"/>
    <property type="molecule type" value="Genomic_DNA"/>
</dbReference>
<dbReference type="SUPFAM" id="SSF144232">
    <property type="entry name" value="HIT/MYND zinc finger-like"/>
    <property type="match status" value="1"/>
</dbReference>
<sequence length="192" mass="21186">MVNCTNDGCTKTASKQCKACHRTPYCSAACSKSAWPTHKISCFSEKNINAILARHEAEEAQKKRAEKKVKRPPQDRCTGCGTRFAEQDGSDEMEEDEDGVFPDAECETCGYLACESCASDHSSGSCYCDKSNFGTPYCELAPAYYHAGRNGTYKGDYHPDFEEYAQELGVGAYETRARACGNCGEVRRCLKK</sequence>
<evidence type="ECO:0000313" key="6">
    <source>
        <dbReference type="EMBL" id="KII83873.1"/>
    </source>
</evidence>
<proteinExistence type="predicted"/>
<dbReference type="Proteomes" id="UP000053263">
    <property type="component" value="Unassembled WGS sequence"/>
</dbReference>
<feature type="domain" description="MYND-type" evidence="5">
    <location>
        <begin position="4"/>
        <end position="42"/>
    </location>
</feature>
<protein>
    <recommendedName>
        <fullName evidence="5">MYND-type domain-containing protein</fullName>
    </recommendedName>
</protein>
<evidence type="ECO:0000313" key="7">
    <source>
        <dbReference type="Proteomes" id="UP000053263"/>
    </source>
</evidence>
<dbReference type="Pfam" id="PF01753">
    <property type="entry name" value="zf-MYND"/>
    <property type="match status" value="1"/>
</dbReference>
<evidence type="ECO:0000256" key="1">
    <source>
        <dbReference type="ARBA" id="ARBA00022723"/>
    </source>
</evidence>
<keyword evidence="1" id="KW-0479">Metal-binding</keyword>
<evidence type="ECO:0000256" key="2">
    <source>
        <dbReference type="ARBA" id="ARBA00022771"/>
    </source>
</evidence>
<dbReference type="Gene3D" id="6.10.140.2220">
    <property type="match status" value="1"/>
</dbReference>